<name>S8C2J0_DACHA</name>
<dbReference type="HOGENOM" id="CLU_1835098_0_0_1"/>
<dbReference type="EMBL" id="AQGS01000003">
    <property type="protein sequence ID" value="EPS45898.1"/>
    <property type="molecule type" value="Genomic_DNA"/>
</dbReference>
<dbReference type="OMA" id="AWNTSET"/>
<dbReference type="PANTHER" id="PTHR42077">
    <property type="entry name" value="YALI0F30239P"/>
    <property type="match status" value="1"/>
</dbReference>
<feature type="transmembrane region" description="Helical" evidence="1">
    <location>
        <begin position="41"/>
        <end position="62"/>
    </location>
</feature>
<feature type="signal peptide" evidence="2">
    <location>
        <begin position="1"/>
        <end position="21"/>
    </location>
</feature>
<dbReference type="OrthoDB" id="4083871at2759"/>
<dbReference type="Proteomes" id="UP000015100">
    <property type="component" value="Unassembled WGS sequence"/>
</dbReference>
<accession>S8C2J0</accession>
<reference evidence="4" key="2">
    <citation type="submission" date="2013-04" db="EMBL/GenBank/DDBJ databases">
        <title>Genomic mechanisms accounting for the adaptation to parasitism in nematode-trapping fungi.</title>
        <authorList>
            <person name="Ahren D.G."/>
        </authorList>
    </citation>
    <scope>NUCLEOTIDE SEQUENCE [LARGE SCALE GENOMIC DNA]</scope>
    <source>
        <strain evidence="4">CBS 200.50</strain>
    </source>
</reference>
<keyword evidence="1" id="KW-1133">Transmembrane helix</keyword>
<dbReference type="PANTHER" id="PTHR42077:SF1">
    <property type="entry name" value="YALI0F30239P"/>
    <property type="match status" value="1"/>
</dbReference>
<feature type="chain" id="PRO_5004561610" evidence="2">
    <location>
        <begin position="22"/>
        <end position="140"/>
    </location>
</feature>
<evidence type="ECO:0000313" key="3">
    <source>
        <dbReference type="EMBL" id="EPS45898.1"/>
    </source>
</evidence>
<evidence type="ECO:0000256" key="1">
    <source>
        <dbReference type="SAM" id="Phobius"/>
    </source>
</evidence>
<keyword evidence="1" id="KW-0812">Transmembrane</keyword>
<keyword evidence="4" id="KW-1185">Reference proteome</keyword>
<evidence type="ECO:0000256" key="2">
    <source>
        <dbReference type="SAM" id="SignalP"/>
    </source>
</evidence>
<comment type="caution">
    <text evidence="3">The sequence shown here is derived from an EMBL/GenBank/DDBJ whole genome shotgun (WGS) entry which is preliminary data.</text>
</comment>
<keyword evidence="1" id="KW-0472">Membrane</keyword>
<dbReference type="AlphaFoldDB" id="S8C2J0"/>
<sequence>MANIPFPVLSLLLLLSAPSIASLFSSKKPPPPPPRNLFSKVFPIVVAFTILTVIGVVLYLTYKTVLSVSSDVYSRLDHGGVKLSKTGADVELKGLSYEKYRDATQKIVVSAWNNAETKDYKSRLFSSKDKKSHGLKQRDS</sequence>
<keyword evidence="2" id="KW-0732">Signal</keyword>
<reference evidence="3 4" key="1">
    <citation type="journal article" date="2013" name="PLoS Genet.">
        <title>Genomic mechanisms accounting for the adaptation to parasitism in nematode-trapping fungi.</title>
        <authorList>
            <person name="Meerupati T."/>
            <person name="Andersson K.M."/>
            <person name="Friman E."/>
            <person name="Kumar D."/>
            <person name="Tunlid A."/>
            <person name="Ahren D."/>
        </authorList>
    </citation>
    <scope>NUCLEOTIDE SEQUENCE [LARGE SCALE GENOMIC DNA]</scope>
    <source>
        <strain evidence="3 4">CBS 200.50</strain>
    </source>
</reference>
<gene>
    <name evidence="3" type="ORF">H072_124</name>
</gene>
<proteinExistence type="predicted"/>
<organism evidence="3 4">
    <name type="scientific">Dactylellina haptotyla (strain CBS 200.50)</name>
    <name type="common">Nematode-trapping fungus</name>
    <name type="synonym">Monacrosporium haptotylum</name>
    <dbReference type="NCBI Taxonomy" id="1284197"/>
    <lineage>
        <taxon>Eukaryota</taxon>
        <taxon>Fungi</taxon>
        <taxon>Dikarya</taxon>
        <taxon>Ascomycota</taxon>
        <taxon>Pezizomycotina</taxon>
        <taxon>Orbiliomycetes</taxon>
        <taxon>Orbiliales</taxon>
        <taxon>Orbiliaceae</taxon>
        <taxon>Dactylellina</taxon>
    </lineage>
</organism>
<evidence type="ECO:0000313" key="4">
    <source>
        <dbReference type="Proteomes" id="UP000015100"/>
    </source>
</evidence>
<protein>
    <submittedName>
        <fullName evidence="3">Uncharacterized protein</fullName>
    </submittedName>
</protein>